<dbReference type="Proteomes" id="UP000290876">
    <property type="component" value="Chromosome"/>
</dbReference>
<keyword evidence="2" id="KW-1185">Reference proteome</keyword>
<evidence type="ECO:0000313" key="1">
    <source>
        <dbReference type="EMBL" id="VEU78122.1"/>
    </source>
</evidence>
<sequence>MNNNNFDTFNFEIFASVNEMFKNEMKKNDDTLANKNFYSKMIILKFKDGVVTFLTKLEKEIAESWLKKKKSLIIRVLNKILDSNVNTIVYKCEKNNKESVVTAQVKLPIDKEIYEPTASDLTGESKRQQTLLFWKNR</sequence>
<dbReference type="AlphaFoldDB" id="A0A449BAA7"/>
<evidence type="ECO:0000313" key="2">
    <source>
        <dbReference type="Proteomes" id="UP000290876"/>
    </source>
</evidence>
<organism evidence="1 2">
    <name type="scientific">Mycoplasmopsis columbinasalis</name>
    <dbReference type="NCBI Taxonomy" id="114880"/>
    <lineage>
        <taxon>Bacteria</taxon>
        <taxon>Bacillati</taxon>
        <taxon>Mycoplasmatota</taxon>
        <taxon>Mycoplasmoidales</taxon>
        <taxon>Metamycoplasmataceae</taxon>
        <taxon>Mycoplasmopsis</taxon>
    </lineage>
</organism>
<dbReference type="KEGG" id="mcob:NCTC10184_00345"/>
<dbReference type="EMBL" id="LR215043">
    <property type="protein sequence ID" value="VEU78122.1"/>
    <property type="molecule type" value="Genomic_DNA"/>
</dbReference>
<dbReference type="RefSeq" id="WP_129622969.1">
    <property type="nucleotide sequence ID" value="NZ_LR215043.1"/>
</dbReference>
<accession>A0A449BAA7</accession>
<name>A0A449BAA7_9BACT</name>
<reference evidence="1 2" key="1">
    <citation type="submission" date="2019-01" db="EMBL/GenBank/DDBJ databases">
        <authorList>
            <consortium name="Pathogen Informatics"/>
        </authorList>
    </citation>
    <scope>NUCLEOTIDE SEQUENCE [LARGE SCALE GENOMIC DNA]</scope>
    <source>
        <strain evidence="1 2">NCTC10184</strain>
    </source>
</reference>
<gene>
    <name evidence="1" type="ORF">NCTC10184_00345</name>
</gene>
<proteinExistence type="predicted"/>
<protein>
    <submittedName>
        <fullName evidence="1">Uncharacterized protein</fullName>
    </submittedName>
</protein>